<evidence type="ECO:0000256" key="1">
    <source>
        <dbReference type="SAM" id="MobiDB-lite"/>
    </source>
</evidence>
<dbReference type="OrthoDB" id="3069822at2759"/>
<keyword evidence="2" id="KW-0812">Transmembrane</keyword>
<reference evidence="3 4" key="1">
    <citation type="submission" date="2014-06" db="EMBL/GenBank/DDBJ databases">
        <authorList>
            <consortium name="DOE Joint Genome Institute"/>
            <person name="Kuo A."/>
            <person name="Kohler A."/>
            <person name="Nagy L.G."/>
            <person name="Floudas D."/>
            <person name="Copeland A."/>
            <person name="Barry K.W."/>
            <person name="Cichocki N."/>
            <person name="Veneault-Fourrey C."/>
            <person name="LaButti K."/>
            <person name="Lindquist E.A."/>
            <person name="Lipzen A."/>
            <person name="Lundell T."/>
            <person name="Morin E."/>
            <person name="Murat C."/>
            <person name="Sun H."/>
            <person name="Tunlid A."/>
            <person name="Henrissat B."/>
            <person name="Grigoriev I.V."/>
            <person name="Hibbett D.S."/>
            <person name="Martin F."/>
            <person name="Nordberg H.P."/>
            <person name="Cantor M.N."/>
            <person name="Hua S.X."/>
        </authorList>
    </citation>
    <scope>NUCLEOTIDE SEQUENCE [LARGE SCALE GENOMIC DNA]</scope>
    <source>
        <strain evidence="3 4">ATCC 200175</strain>
    </source>
</reference>
<name>A0A0C9SRT9_PAXIN</name>
<proteinExistence type="predicted"/>
<keyword evidence="4" id="KW-1185">Reference proteome</keyword>
<evidence type="ECO:0000313" key="4">
    <source>
        <dbReference type="Proteomes" id="UP000053647"/>
    </source>
</evidence>
<dbReference type="Proteomes" id="UP000053647">
    <property type="component" value="Unassembled WGS sequence"/>
</dbReference>
<dbReference type="EMBL" id="KN819400">
    <property type="protein sequence ID" value="KIJ10659.1"/>
    <property type="molecule type" value="Genomic_DNA"/>
</dbReference>
<dbReference type="HOGENOM" id="CLU_036321_0_0_1"/>
<sequence length="541" mass="60116">MLLYCCLAYLTFATYLTYSVIIFFFGQTYFCLALLAFLVYLPYRLVIFFFQDTFELCINVNNWHFNFSWNHIQQAPATASPATWTSSNTTVVNPTPAEDLWPGHPTWNATTWNAPTVQETINKVVQQKSLSIMTSSINNLVSVLTGANYLSWAPVMKGFLMAQGVSHILTETCPSPTTYDDNSNNANDIYSWKQDDTKALGYLILRVQESIHIKHDTLVSAKAFWDALSTEYGTQGVGTAVPYSVSATYGEFKAMLDTPIPSNQHPASAFNKINAHFTRLKKADFEIPIKVQGMILLSKLPSSMNSIAQIVAMDKELMNPAGIEKAAILCWEQADNSRGKHKEVQKLSAVKRKQPDPKFNQQQQHQQQPPKQGGGNNAGAPAQNKGKNKCRGTHGGKNCHQNNHDHAHLASTVNLTLPTIVDTLSVIDPRRLAHTPGAQFFGPPAWDNTQKAFDLAHILGVEPSFETIRALDKIAASSTAPSFKVEPAPKCLRLEDRLSAAVPAYDDDTVSLGSDYIEDDIYNMYIDNQANEGENVVEYQW</sequence>
<keyword evidence="2" id="KW-0472">Membrane</keyword>
<evidence type="ECO:0000256" key="2">
    <source>
        <dbReference type="SAM" id="Phobius"/>
    </source>
</evidence>
<reference evidence="4" key="2">
    <citation type="submission" date="2015-01" db="EMBL/GenBank/DDBJ databases">
        <title>Evolutionary Origins and Diversification of the Mycorrhizal Mutualists.</title>
        <authorList>
            <consortium name="DOE Joint Genome Institute"/>
            <consortium name="Mycorrhizal Genomics Consortium"/>
            <person name="Kohler A."/>
            <person name="Kuo A."/>
            <person name="Nagy L.G."/>
            <person name="Floudas D."/>
            <person name="Copeland A."/>
            <person name="Barry K.W."/>
            <person name="Cichocki N."/>
            <person name="Veneault-Fourrey C."/>
            <person name="LaButti K."/>
            <person name="Lindquist E.A."/>
            <person name="Lipzen A."/>
            <person name="Lundell T."/>
            <person name="Morin E."/>
            <person name="Murat C."/>
            <person name="Riley R."/>
            <person name="Ohm R."/>
            <person name="Sun H."/>
            <person name="Tunlid A."/>
            <person name="Henrissat B."/>
            <person name="Grigoriev I.V."/>
            <person name="Hibbett D.S."/>
            <person name="Martin F."/>
        </authorList>
    </citation>
    <scope>NUCLEOTIDE SEQUENCE [LARGE SCALE GENOMIC DNA]</scope>
    <source>
        <strain evidence="4">ATCC 200175</strain>
    </source>
</reference>
<accession>A0A0C9SRT9</accession>
<feature type="compositionally biased region" description="Low complexity" evidence="1">
    <location>
        <begin position="357"/>
        <end position="371"/>
    </location>
</feature>
<feature type="region of interest" description="Disordered" evidence="1">
    <location>
        <begin position="340"/>
        <end position="404"/>
    </location>
</feature>
<dbReference type="AlphaFoldDB" id="A0A0C9SRT9"/>
<evidence type="ECO:0000313" key="3">
    <source>
        <dbReference type="EMBL" id="KIJ10659.1"/>
    </source>
</evidence>
<protein>
    <recommendedName>
        <fullName evidence="5">Retrotransposon Copia-like N-terminal domain-containing protein</fullName>
    </recommendedName>
</protein>
<evidence type="ECO:0008006" key="5">
    <source>
        <dbReference type="Google" id="ProtNLM"/>
    </source>
</evidence>
<dbReference type="Pfam" id="PF14223">
    <property type="entry name" value="Retrotran_gag_2"/>
    <property type="match status" value="1"/>
</dbReference>
<feature type="transmembrane region" description="Helical" evidence="2">
    <location>
        <begin position="20"/>
        <end position="41"/>
    </location>
</feature>
<keyword evidence="2" id="KW-1133">Transmembrane helix</keyword>
<gene>
    <name evidence="3" type="ORF">PAXINDRAFT_16376</name>
</gene>
<organism evidence="3 4">
    <name type="scientific">Paxillus involutus ATCC 200175</name>
    <dbReference type="NCBI Taxonomy" id="664439"/>
    <lineage>
        <taxon>Eukaryota</taxon>
        <taxon>Fungi</taxon>
        <taxon>Dikarya</taxon>
        <taxon>Basidiomycota</taxon>
        <taxon>Agaricomycotina</taxon>
        <taxon>Agaricomycetes</taxon>
        <taxon>Agaricomycetidae</taxon>
        <taxon>Boletales</taxon>
        <taxon>Paxilineae</taxon>
        <taxon>Paxillaceae</taxon>
        <taxon>Paxillus</taxon>
    </lineage>
</organism>